<sequence>MNETKYLVDNNALVALKGDRIRTDFFHAFCRVTADVLFEADLNPEQAAIAQIAHEPTPEVLEQIRAVMGTVLPGDTRLIDLYKNKGAADPGLIALILATIAAGDGMFFSDTWVLVTNDNAVTAKATEFGVASIKPGDLAALIDGSRT</sequence>
<dbReference type="AlphaFoldDB" id="A0A4R9AG81"/>
<name>A0A4R9AG81_9MICO</name>
<organism evidence="1 2">
    <name type="scientific">Cryobacterium suzukii</name>
    <dbReference type="NCBI Taxonomy" id="1259198"/>
    <lineage>
        <taxon>Bacteria</taxon>
        <taxon>Bacillati</taxon>
        <taxon>Actinomycetota</taxon>
        <taxon>Actinomycetes</taxon>
        <taxon>Micrococcales</taxon>
        <taxon>Microbacteriaceae</taxon>
        <taxon>Cryobacterium</taxon>
    </lineage>
</organism>
<keyword evidence="2" id="KW-1185">Reference proteome</keyword>
<comment type="caution">
    <text evidence="1">The sequence shown here is derived from an EMBL/GenBank/DDBJ whole genome shotgun (WGS) entry which is preliminary data.</text>
</comment>
<reference evidence="1 2" key="1">
    <citation type="submission" date="2019-03" db="EMBL/GenBank/DDBJ databases">
        <title>Genomics of glacier-inhabiting Cryobacterium strains.</title>
        <authorList>
            <person name="Liu Q."/>
            <person name="Xin Y.-H."/>
        </authorList>
    </citation>
    <scope>NUCLEOTIDE SEQUENCE [LARGE SCALE GENOMIC DNA]</scope>
    <source>
        <strain evidence="1 2">Sr39</strain>
    </source>
</reference>
<dbReference type="OrthoDB" id="4774688at2"/>
<accession>A0A4R9AG81</accession>
<proteinExistence type="predicted"/>
<dbReference type="Proteomes" id="UP000298170">
    <property type="component" value="Unassembled WGS sequence"/>
</dbReference>
<evidence type="ECO:0000313" key="1">
    <source>
        <dbReference type="EMBL" id="TFD60920.1"/>
    </source>
</evidence>
<evidence type="ECO:0000313" key="2">
    <source>
        <dbReference type="Proteomes" id="UP000298170"/>
    </source>
</evidence>
<gene>
    <name evidence="1" type="ORF">E3T39_07355</name>
</gene>
<protein>
    <recommendedName>
        <fullName evidence="3">PIN domain-containing protein</fullName>
    </recommendedName>
</protein>
<dbReference type="RefSeq" id="WP_134514069.1">
    <property type="nucleotide sequence ID" value="NZ_SOHJ01000007.1"/>
</dbReference>
<dbReference type="EMBL" id="SOHJ01000007">
    <property type="protein sequence ID" value="TFD60920.1"/>
    <property type="molecule type" value="Genomic_DNA"/>
</dbReference>
<evidence type="ECO:0008006" key="3">
    <source>
        <dbReference type="Google" id="ProtNLM"/>
    </source>
</evidence>